<name>A0A914C9P3_9BILA</name>
<evidence type="ECO:0000313" key="3">
    <source>
        <dbReference type="WBParaSite" id="ACRNAN_Path_671.g2514.t1"/>
    </source>
</evidence>
<sequence length="215" mass="24266">MPTSQDHVNGLQNGYSEMKQLVLLEQTDQVKELHTILRDKNTDHSEFLFTADRLMRLVIEEGLNRLPYTKCTVTTPTGCNYEGIKFARGNCGVSVCRSGEAMEGPLRQCCRSIRISKVLIGDDQQMLYARLMPDISRRRVLLLYPILSTGSTVIKAASILLENSVEEENIFLVSVFSTPQSIAQIHSQFPNITIITSEITCDIPFYFTTKYFGTD</sequence>
<dbReference type="CDD" id="cd06223">
    <property type="entry name" value="PRTases_typeI"/>
    <property type="match status" value="1"/>
</dbReference>
<dbReference type="InterPro" id="IPR029057">
    <property type="entry name" value="PRTase-like"/>
</dbReference>
<dbReference type="Proteomes" id="UP000887540">
    <property type="component" value="Unplaced"/>
</dbReference>
<accession>A0A914C9P3</accession>
<dbReference type="Pfam" id="PF14681">
    <property type="entry name" value="UPRTase"/>
    <property type="match status" value="1"/>
</dbReference>
<evidence type="ECO:0000313" key="2">
    <source>
        <dbReference type="Proteomes" id="UP000887540"/>
    </source>
</evidence>
<dbReference type="AlphaFoldDB" id="A0A914C9P3"/>
<reference evidence="3" key="1">
    <citation type="submission" date="2022-11" db="UniProtKB">
        <authorList>
            <consortium name="WormBaseParasite"/>
        </authorList>
    </citation>
    <scope>IDENTIFICATION</scope>
</reference>
<dbReference type="InterPro" id="IPR000836">
    <property type="entry name" value="PRTase_dom"/>
</dbReference>
<keyword evidence="2" id="KW-1185">Reference proteome</keyword>
<dbReference type="WBParaSite" id="ACRNAN_Path_671.g2514.t1">
    <property type="protein sequence ID" value="ACRNAN_Path_671.g2514.t1"/>
    <property type="gene ID" value="ACRNAN_Path_671.g2514"/>
</dbReference>
<dbReference type="SUPFAM" id="SSF53271">
    <property type="entry name" value="PRTase-like"/>
    <property type="match status" value="1"/>
</dbReference>
<feature type="domain" description="Phosphoribosyltransferase" evidence="1">
    <location>
        <begin position="26"/>
        <end position="199"/>
    </location>
</feature>
<protein>
    <submittedName>
        <fullName evidence="3">Uracil phosphoribosyltransferase</fullName>
    </submittedName>
</protein>
<dbReference type="FunFam" id="3.40.50.2020:FF:000090">
    <property type="entry name" value="Protein CBG07940"/>
    <property type="match status" value="1"/>
</dbReference>
<dbReference type="Gene3D" id="3.40.50.2020">
    <property type="match status" value="1"/>
</dbReference>
<organism evidence="2 3">
    <name type="scientific">Acrobeloides nanus</name>
    <dbReference type="NCBI Taxonomy" id="290746"/>
    <lineage>
        <taxon>Eukaryota</taxon>
        <taxon>Metazoa</taxon>
        <taxon>Ecdysozoa</taxon>
        <taxon>Nematoda</taxon>
        <taxon>Chromadorea</taxon>
        <taxon>Rhabditida</taxon>
        <taxon>Tylenchina</taxon>
        <taxon>Cephalobomorpha</taxon>
        <taxon>Cephaloboidea</taxon>
        <taxon>Cephalobidae</taxon>
        <taxon>Acrobeloides</taxon>
    </lineage>
</organism>
<proteinExistence type="predicted"/>
<evidence type="ECO:0000259" key="1">
    <source>
        <dbReference type="Pfam" id="PF14681"/>
    </source>
</evidence>